<dbReference type="SUPFAM" id="SSF53756">
    <property type="entry name" value="UDP-Glycosyltransferase/glycogen phosphorylase"/>
    <property type="match status" value="1"/>
</dbReference>
<dbReference type="PANTHER" id="PTHR48050">
    <property type="entry name" value="STEROL 3-BETA-GLUCOSYLTRANSFERASE"/>
    <property type="match status" value="1"/>
</dbReference>
<keyword evidence="5" id="KW-1185">Reference proteome</keyword>
<dbReference type="InterPro" id="IPR035595">
    <property type="entry name" value="UDP_glycos_trans_CS"/>
</dbReference>
<name>A0ABU0SNC9_9ACTN</name>
<comment type="caution">
    <text evidence="4">The sequence shown here is derived from an EMBL/GenBank/DDBJ whole genome shotgun (WGS) entry which is preliminary data.</text>
</comment>
<dbReference type="Proteomes" id="UP001230328">
    <property type="component" value="Unassembled WGS sequence"/>
</dbReference>
<proteinExistence type="inferred from homology"/>
<dbReference type="PROSITE" id="PS00375">
    <property type="entry name" value="UDPGT"/>
    <property type="match status" value="1"/>
</dbReference>
<dbReference type="Gene3D" id="3.40.50.2000">
    <property type="entry name" value="Glycogen Phosphorylase B"/>
    <property type="match status" value="2"/>
</dbReference>
<evidence type="ECO:0000259" key="3">
    <source>
        <dbReference type="Pfam" id="PF06722"/>
    </source>
</evidence>
<dbReference type="PANTHER" id="PTHR48050:SF13">
    <property type="entry name" value="STEROL 3-BETA-GLUCOSYLTRANSFERASE UGT80A2"/>
    <property type="match status" value="1"/>
</dbReference>
<gene>
    <name evidence="4" type="ORF">QF035_002635</name>
</gene>
<dbReference type="Pfam" id="PF06722">
    <property type="entry name" value="EryCIII-like_C"/>
    <property type="match status" value="1"/>
</dbReference>
<accession>A0ABU0SNC9</accession>
<dbReference type="RefSeq" id="WP_307520362.1">
    <property type="nucleotide sequence ID" value="NZ_JAUSZI010000002.1"/>
</dbReference>
<dbReference type="EMBL" id="JAUSZI010000002">
    <property type="protein sequence ID" value="MDQ1025053.1"/>
    <property type="molecule type" value="Genomic_DNA"/>
</dbReference>
<dbReference type="InterPro" id="IPR002213">
    <property type="entry name" value="UDP_glucos_trans"/>
</dbReference>
<dbReference type="CDD" id="cd03784">
    <property type="entry name" value="GT1_Gtf-like"/>
    <property type="match status" value="1"/>
</dbReference>
<evidence type="ECO:0000256" key="2">
    <source>
        <dbReference type="ARBA" id="ARBA00022679"/>
    </source>
</evidence>
<dbReference type="InterPro" id="IPR006326">
    <property type="entry name" value="UDPGT_MGT-like"/>
</dbReference>
<dbReference type="InterPro" id="IPR050426">
    <property type="entry name" value="Glycosyltransferase_28"/>
</dbReference>
<dbReference type="NCBIfam" id="TIGR01426">
    <property type="entry name" value="MGT"/>
    <property type="match status" value="1"/>
</dbReference>
<protein>
    <submittedName>
        <fullName evidence="4">MGT family glycosyltransferase</fullName>
    </submittedName>
</protein>
<evidence type="ECO:0000313" key="4">
    <source>
        <dbReference type="EMBL" id="MDQ1025053.1"/>
    </source>
</evidence>
<comment type="similarity">
    <text evidence="1">Belongs to the UDP-glycosyltransferase family.</text>
</comment>
<evidence type="ECO:0000313" key="5">
    <source>
        <dbReference type="Proteomes" id="UP001230328"/>
    </source>
</evidence>
<keyword evidence="2" id="KW-0808">Transferase</keyword>
<organism evidence="4 5">
    <name type="scientific">Streptomyces umbrinus</name>
    <dbReference type="NCBI Taxonomy" id="67370"/>
    <lineage>
        <taxon>Bacteria</taxon>
        <taxon>Bacillati</taxon>
        <taxon>Actinomycetota</taxon>
        <taxon>Actinomycetes</taxon>
        <taxon>Kitasatosporales</taxon>
        <taxon>Streptomycetaceae</taxon>
        <taxon>Streptomyces</taxon>
        <taxon>Streptomyces phaeochromogenes group</taxon>
    </lineage>
</organism>
<reference evidence="4 5" key="1">
    <citation type="submission" date="2023-07" db="EMBL/GenBank/DDBJ databases">
        <title>Comparative genomics of wheat-associated soil bacteria to identify genetic determinants of phenazine resistance.</title>
        <authorList>
            <person name="Mouncey N."/>
        </authorList>
    </citation>
    <scope>NUCLEOTIDE SEQUENCE [LARGE SCALE GENOMIC DNA]</scope>
    <source>
        <strain evidence="4 5">V2I4</strain>
    </source>
</reference>
<dbReference type="InterPro" id="IPR010610">
    <property type="entry name" value="EryCIII-like_C"/>
</dbReference>
<feature type="domain" description="Erythromycin biosynthesis protein CIII-like C-terminal" evidence="3">
    <location>
        <begin position="286"/>
        <end position="414"/>
    </location>
</feature>
<sequence>MNSPVFGRREEPPGAAAGMLPFMSAYHVAFMPFPAFGHINTTLPVVAELVRRGHRVTFATNARFAPLAAGAGAEVLEYESWLASRKLPERVDAEYMVHEPVRSIDEAIATVPVYEAGFGDDIPDVLLYDVSTFAAGRVLARKWERPAIELFATFASNEHYSLTQQIGALYADEIDREHPALVDFFVKQGQLLRDHGLEDVTLEEFNAPADDANLVFLPRRFQPAEETFDDRFAFVGACIGNRAEEAPWHPPGDGRPLLLVSMGSFSFDHQRQFVRACVEAFADTEWHVVVSAGAWADGDGLPIVPDNVQLHRWVPQLAVLERADAFVSHAGMNSVMEAMYFGTPVVAVPHMPEQRLVAARLQELGLGVHLPPAEATGERLREAVDRVAADGHTRAQVRSLSETLRSTDGPAIAADYVEAVAARRAVASRTE</sequence>
<evidence type="ECO:0000256" key="1">
    <source>
        <dbReference type="ARBA" id="ARBA00009995"/>
    </source>
</evidence>